<feature type="non-terminal residue" evidence="1">
    <location>
        <position position="30"/>
    </location>
</feature>
<accession>A0A0K2U995</accession>
<organism evidence="1">
    <name type="scientific">Lepeophtheirus salmonis</name>
    <name type="common">Salmon louse</name>
    <name type="synonym">Caligus salmonis</name>
    <dbReference type="NCBI Taxonomy" id="72036"/>
    <lineage>
        <taxon>Eukaryota</taxon>
        <taxon>Metazoa</taxon>
        <taxon>Ecdysozoa</taxon>
        <taxon>Arthropoda</taxon>
        <taxon>Crustacea</taxon>
        <taxon>Multicrustacea</taxon>
        <taxon>Hexanauplia</taxon>
        <taxon>Copepoda</taxon>
        <taxon>Siphonostomatoida</taxon>
        <taxon>Caligidae</taxon>
        <taxon>Lepeophtheirus</taxon>
    </lineage>
</organism>
<proteinExistence type="predicted"/>
<dbReference type="AlphaFoldDB" id="A0A0K2U995"/>
<dbReference type="EMBL" id="HACA01017438">
    <property type="protein sequence ID" value="CDW34799.1"/>
    <property type="molecule type" value="Transcribed_RNA"/>
</dbReference>
<reference evidence="1" key="1">
    <citation type="submission" date="2014-05" db="EMBL/GenBank/DDBJ databases">
        <authorList>
            <person name="Chronopoulou M."/>
        </authorList>
    </citation>
    <scope>NUCLEOTIDE SEQUENCE</scope>
    <source>
        <tissue evidence="1">Whole organism</tissue>
    </source>
</reference>
<protein>
    <submittedName>
        <fullName evidence="1">Uncharacterized protein</fullName>
    </submittedName>
</protein>
<name>A0A0K2U995_LEPSM</name>
<sequence length="30" mass="3739">MLRYEAQNQLRYCNQQYNTLYCNLSPIRKN</sequence>
<evidence type="ECO:0000313" key="1">
    <source>
        <dbReference type="EMBL" id="CDW34799.1"/>
    </source>
</evidence>